<dbReference type="NCBIfam" id="TIGR01566">
    <property type="entry name" value="ZF_HD_prot_N"/>
    <property type="match status" value="1"/>
</dbReference>
<dbReference type="PANTHER" id="PTHR31948">
    <property type="entry name" value="ZINC-FINGER HOMEODOMAIN PROTEIN 2"/>
    <property type="match status" value="1"/>
</dbReference>
<dbReference type="InterPro" id="IPR006456">
    <property type="entry name" value="ZF_HD_homeobox_Cys/His_dimer"/>
</dbReference>
<dbReference type="GO" id="GO:0005737">
    <property type="term" value="C:cytoplasm"/>
    <property type="evidence" value="ECO:0007669"/>
    <property type="project" value="UniProtKB-SubCell"/>
</dbReference>
<dbReference type="InterPro" id="IPR009057">
    <property type="entry name" value="Homeodomain-like_sf"/>
</dbReference>
<dbReference type="SUPFAM" id="SSF46689">
    <property type="entry name" value="Homeodomain-like"/>
    <property type="match status" value="1"/>
</dbReference>
<dbReference type="PROSITE" id="PS51523">
    <property type="entry name" value="ZF_HD_DIMER"/>
    <property type="match status" value="1"/>
</dbReference>
<keyword evidence="3" id="KW-0479">Metal-binding</keyword>
<evidence type="ECO:0000256" key="2">
    <source>
        <dbReference type="ARBA" id="ARBA00022490"/>
    </source>
</evidence>
<keyword evidence="9" id="KW-1185">Reference proteome</keyword>
<evidence type="ECO:0000313" key="8">
    <source>
        <dbReference type="EMBL" id="KAL0910507.1"/>
    </source>
</evidence>
<protein>
    <recommendedName>
        <fullName evidence="7">ZF-HD dimerization-type domain-containing protein</fullName>
    </recommendedName>
</protein>
<feature type="compositionally biased region" description="Basic residues" evidence="6">
    <location>
        <begin position="79"/>
        <end position="93"/>
    </location>
</feature>
<dbReference type="Gene3D" id="1.10.10.60">
    <property type="entry name" value="Homeodomain-like"/>
    <property type="match status" value="1"/>
</dbReference>
<proteinExistence type="predicted"/>
<gene>
    <name evidence="8" type="ORF">M5K25_021497</name>
</gene>
<dbReference type="PANTHER" id="PTHR31948:SF162">
    <property type="entry name" value="MINI ZINC FINGER PROTEIN 2"/>
    <property type="match status" value="1"/>
</dbReference>
<reference evidence="8 9" key="1">
    <citation type="journal article" date="2024" name="Plant Biotechnol. J.">
        <title>Dendrobium thyrsiflorum genome and its molecular insights into genes involved in important horticultural traits.</title>
        <authorList>
            <person name="Chen B."/>
            <person name="Wang J.Y."/>
            <person name="Zheng P.J."/>
            <person name="Li K.L."/>
            <person name="Liang Y.M."/>
            <person name="Chen X.F."/>
            <person name="Zhang C."/>
            <person name="Zhao X."/>
            <person name="He X."/>
            <person name="Zhang G.Q."/>
            <person name="Liu Z.J."/>
            <person name="Xu Q."/>
        </authorList>
    </citation>
    <scope>NUCLEOTIDE SEQUENCE [LARGE SCALE GENOMIC DNA]</scope>
    <source>
        <strain evidence="8">GZMU011</strain>
    </source>
</reference>
<evidence type="ECO:0000256" key="3">
    <source>
        <dbReference type="ARBA" id="ARBA00022723"/>
    </source>
</evidence>
<dbReference type="AlphaFoldDB" id="A0ABD0UJH0"/>
<feature type="compositionally biased region" description="Low complexity" evidence="6">
    <location>
        <begin position="65"/>
        <end position="77"/>
    </location>
</feature>
<dbReference type="Pfam" id="PF04770">
    <property type="entry name" value="ZF-HD_dimer"/>
    <property type="match status" value="1"/>
</dbReference>
<dbReference type="Proteomes" id="UP001552299">
    <property type="component" value="Unassembled WGS sequence"/>
</dbReference>
<evidence type="ECO:0000256" key="5">
    <source>
        <dbReference type="ARBA" id="ARBA00022833"/>
    </source>
</evidence>
<dbReference type="GO" id="GO:0008270">
    <property type="term" value="F:zinc ion binding"/>
    <property type="evidence" value="ECO:0007669"/>
    <property type="project" value="UniProtKB-KW"/>
</dbReference>
<keyword evidence="2" id="KW-0963">Cytoplasm</keyword>
<comment type="caution">
    <text evidence="8">The sequence shown here is derived from an EMBL/GenBank/DDBJ whole genome shotgun (WGS) entry which is preliminary data.</text>
</comment>
<feature type="domain" description="ZF-HD dimerization-type" evidence="7">
    <location>
        <begin position="6"/>
        <end position="53"/>
    </location>
</feature>
<feature type="region of interest" description="Disordered" evidence="6">
    <location>
        <begin position="56"/>
        <end position="93"/>
    </location>
</feature>
<keyword evidence="5" id="KW-0862">Zinc</keyword>
<evidence type="ECO:0000259" key="7">
    <source>
        <dbReference type="PROSITE" id="PS51523"/>
    </source>
</evidence>
<name>A0ABD0UJH0_DENTH</name>
<evidence type="ECO:0000256" key="6">
    <source>
        <dbReference type="SAM" id="MobiDB-lite"/>
    </source>
</evidence>
<keyword evidence="4" id="KW-0863">Zinc-finger</keyword>
<evidence type="ECO:0000313" key="9">
    <source>
        <dbReference type="Proteomes" id="UP001552299"/>
    </source>
</evidence>
<evidence type="ECO:0000256" key="4">
    <source>
        <dbReference type="ARBA" id="ARBA00022771"/>
    </source>
</evidence>
<dbReference type="EMBL" id="JANQDX010000016">
    <property type="protein sequence ID" value="KAL0910507.1"/>
    <property type="molecule type" value="Genomic_DNA"/>
</dbReference>
<organism evidence="8 9">
    <name type="scientific">Dendrobium thyrsiflorum</name>
    <name type="common">Pinecone-like raceme dendrobium</name>
    <name type="synonym">Orchid</name>
    <dbReference type="NCBI Taxonomy" id="117978"/>
    <lineage>
        <taxon>Eukaryota</taxon>
        <taxon>Viridiplantae</taxon>
        <taxon>Streptophyta</taxon>
        <taxon>Embryophyta</taxon>
        <taxon>Tracheophyta</taxon>
        <taxon>Spermatophyta</taxon>
        <taxon>Magnoliopsida</taxon>
        <taxon>Liliopsida</taxon>
        <taxon>Asparagales</taxon>
        <taxon>Orchidaceae</taxon>
        <taxon>Epidendroideae</taxon>
        <taxon>Malaxideae</taxon>
        <taxon>Dendrobiinae</taxon>
        <taxon>Dendrobium</taxon>
    </lineage>
</organism>
<accession>A0ABD0UJH0</accession>
<sequence length="149" mass="17356">MAAVEYRECLKNQCLAPGFNTVDGCQFFFPSNDPSAIFNCAACSCHRSFHRKNFVNREPSPSPSPSTAESSTSRPRAGGLKRKKEQFRRRRRRFTAEQKEKMLACASLLGWRVGWLRAEVESFCEEMEIEEKAFFNWMRNNKRKYQTKP</sequence>
<evidence type="ECO:0000256" key="1">
    <source>
        <dbReference type="ARBA" id="ARBA00004496"/>
    </source>
</evidence>
<comment type="subcellular location">
    <subcellularLocation>
        <location evidence="1">Cytoplasm</location>
    </subcellularLocation>
</comment>